<sequence>MKLMGKPNKSQCVYSVSSLLSIQTDANHTSRIDCRDCTFGLENDADTYVGRSWSRSSTLTKTNFANAEE</sequence>
<accession>G7KE39</accession>
<evidence type="ECO:0000313" key="1">
    <source>
        <dbReference type="EMBL" id="AES98530.1"/>
    </source>
</evidence>
<dbReference type="HOGENOM" id="CLU_2779698_0_0_1"/>
<dbReference type="EMBL" id="CM001221">
    <property type="protein sequence ID" value="AES98530.1"/>
    <property type="molecule type" value="Genomic_DNA"/>
</dbReference>
<reference evidence="1 3" key="2">
    <citation type="journal article" date="2014" name="BMC Genomics">
        <title>An improved genome release (version Mt4.0) for the model legume Medicago truncatula.</title>
        <authorList>
            <person name="Tang H."/>
            <person name="Krishnakumar V."/>
            <person name="Bidwell S."/>
            <person name="Rosen B."/>
            <person name="Chan A."/>
            <person name="Zhou S."/>
            <person name="Gentzbittel L."/>
            <person name="Childs K.L."/>
            <person name="Yandell M."/>
            <person name="Gundlach H."/>
            <person name="Mayer K.F."/>
            <person name="Schwartz D.C."/>
            <person name="Town C.D."/>
        </authorList>
    </citation>
    <scope>GENOME REANNOTATION</scope>
    <source>
        <strain evidence="2 3">cv. Jemalong A17</strain>
    </source>
</reference>
<name>G7KE39_MEDTR</name>
<reference evidence="1 3" key="1">
    <citation type="journal article" date="2011" name="Nature">
        <title>The Medicago genome provides insight into the evolution of rhizobial symbioses.</title>
        <authorList>
            <person name="Young N.D."/>
            <person name="Debelle F."/>
            <person name="Oldroyd G.E."/>
            <person name="Geurts R."/>
            <person name="Cannon S.B."/>
            <person name="Udvardi M.K."/>
            <person name="Benedito V.A."/>
            <person name="Mayer K.F."/>
            <person name="Gouzy J."/>
            <person name="Schoof H."/>
            <person name="Van de Peer Y."/>
            <person name="Proost S."/>
            <person name="Cook D.R."/>
            <person name="Meyers B.C."/>
            <person name="Spannagl M."/>
            <person name="Cheung F."/>
            <person name="De Mita S."/>
            <person name="Krishnakumar V."/>
            <person name="Gundlach H."/>
            <person name="Zhou S."/>
            <person name="Mudge J."/>
            <person name="Bharti A.K."/>
            <person name="Murray J.D."/>
            <person name="Naoumkina M.A."/>
            <person name="Rosen B."/>
            <person name="Silverstein K.A."/>
            <person name="Tang H."/>
            <person name="Rombauts S."/>
            <person name="Zhao P.X."/>
            <person name="Zhou P."/>
            <person name="Barbe V."/>
            <person name="Bardou P."/>
            <person name="Bechner M."/>
            <person name="Bellec A."/>
            <person name="Berger A."/>
            <person name="Berges H."/>
            <person name="Bidwell S."/>
            <person name="Bisseling T."/>
            <person name="Choisne N."/>
            <person name="Couloux A."/>
            <person name="Denny R."/>
            <person name="Deshpande S."/>
            <person name="Dai X."/>
            <person name="Doyle J.J."/>
            <person name="Dudez A.M."/>
            <person name="Farmer A.D."/>
            <person name="Fouteau S."/>
            <person name="Franken C."/>
            <person name="Gibelin C."/>
            <person name="Gish J."/>
            <person name="Goldstein S."/>
            <person name="Gonzalez A.J."/>
            <person name="Green P.J."/>
            <person name="Hallab A."/>
            <person name="Hartog M."/>
            <person name="Hua A."/>
            <person name="Humphray S.J."/>
            <person name="Jeong D.H."/>
            <person name="Jing Y."/>
            <person name="Jocker A."/>
            <person name="Kenton S.M."/>
            <person name="Kim D.J."/>
            <person name="Klee K."/>
            <person name="Lai H."/>
            <person name="Lang C."/>
            <person name="Lin S."/>
            <person name="Macmil S.L."/>
            <person name="Magdelenat G."/>
            <person name="Matthews L."/>
            <person name="McCorrison J."/>
            <person name="Monaghan E.L."/>
            <person name="Mun J.H."/>
            <person name="Najar F.Z."/>
            <person name="Nicholson C."/>
            <person name="Noirot C."/>
            <person name="O'Bleness M."/>
            <person name="Paule C.R."/>
            <person name="Poulain J."/>
            <person name="Prion F."/>
            <person name="Qin B."/>
            <person name="Qu C."/>
            <person name="Retzel E.F."/>
            <person name="Riddle C."/>
            <person name="Sallet E."/>
            <person name="Samain S."/>
            <person name="Samson N."/>
            <person name="Sanders I."/>
            <person name="Saurat O."/>
            <person name="Scarpelli C."/>
            <person name="Schiex T."/>
            <person name="Segurens B."/>
            <person name="Severin A.J."/>
            <person name="Sherrier D.J."/>
            <person name="Shi R."/>
            <person name="Sims S."/>
            <person name="Singer S.R."/>
            <person name="Sinharoy S."/>
            <person name="Sterck L."/>
            <person name="Viollet A."/>
            <person name="Wang B.B."/>
            <person name="Wang K."/>
            <person name="Wang M."/>
            <person name="Wang X."/>
            <person name="Warfsmann J."/>
            <person name="Weissenbach J."/>
            <person name="White D.D."/>
            <person name="White J.D."/>
            <person name="Wiley G.B."/>
            <person name="Wincker P."/>
            <person name="Xing Y."/>
            <person name="Yang L."/>
            <person name="Yao Z."/>
            <person name="Ying F."/>
            <person name="Zhai J."/>
            <person name="Zhou L."/>
            <person name="Zuber A."/>
            <person name="Denarie J."/>
            <person name="Dixon R.A."/>
            <person name="May G.D."/>
            <person name="Schwartz D.C."/>
            <person name="Rogers J."/>
            <person name="Quetier F."/>
            <person name="Town C.D."/>
            <person name="Roe B.A."/>
        </authorList>
    </citation>
    <scope>NUCLEOTIDE SEQUENCE [LARGE SCALE GENOMIC DNA]</scope>
    <source>
        <strain evidence="1">A17</strain>
        <strain evidence="2 3">cv. Jemalong A17</strain>
    </source>
</reference>
<proteinExistence type="predicted"/>
<organism evidence="1 3">
    <name type="scientific">Medicago truncatula</name>
    <name type="common">Barrel medic</name>
    <name type="synonym">Medicago tribuloides</name>
    <dbReference type="NCBI Taxonomy" id="3880"/>
    <lineage>
        <taxon>Eukaryota</taxon>
        <taxon>Viridiplantae</taxon>
        <taxon>Streptophyta</taxon>
        <taxon>Embryophyta</taxon>
        <taxon>Tracheophyta</taxon>
        <taxon>Spermatophyta</taxon>
        <taxon>Magnoliopsida</taxon>
        <taxon>eudicotyledons</taxon>
        <taxon>Gunneridae</taxon>
        <taxon>Pentapetalae</taxon>
        <taxon>rosids</taxon>
        <taxon>fabids</taxon>
        <taxon>Fabales</taxon>
        <taxon>Fabaceae</taxon>
        <taxon>Papilionoideae</taxon>
        <taxon>50 kb inversion clade</taxon>
        <taxon>NPAAA clade</taxon>
        <taxon>Hologalegina</taxon>
        <taxon>IRL clade</taxon>
        <taxon>Trifolieae</taxon>
        <taxon>Medicago</taxon>
    </lineage>
</organism>
<dbReference type="Proteomes" id="UP000002051">
    <property type="component" value="Chromosome 5"/>
</dbReference>
<dbReference type="PaxDb" id="3880-AES98530"/>
<dbReference type="EnsemblPlants" id="AES98530">
    <property type="protein sequence ID" value="AES98530"/>
    <property type="gene ID" value="MTR_5g069650"/>
</dbReference>
<protein>
    <submittedName>
        <fullName evidence="1 2">Uncharacterized protein</fullName>
    </submittedName>
</protein>
<dbReference type="AlphaFoldDB" id="G7KE39"/>
<keyword evidence="3" id="KW-1185">Reference proteome</keyword>
<evidence type="ECO:0000313" key="3">
    <source>
        <dbReference type="Proteomes" id="UP000002051"/>
    </source>
</evidence>
<gene>
    <name evidence="1" type="ordered locus">MTR_5g069650</name>
</gene>
<reference evidence="2" key="3">
    <citation type="submission" date="2015-04" db="UniProtKB">
        <authorList>
            <consortium name="EnsemblPlants"/>
        </authorList>
    </citation>
    <scope>IDENTIFICATION</scope>
    <source>
        <strain evidence="2">cv. Jemalong A17</strain>
    </source>
</reference>
<evidence type="ECO:0000313" key="2">
    <source>
        <dbReference type="EnsemblPlants" id="AES98530"/>
    </source>
</evidence>